<feature type="chain" id="PRO_5029445822" description="DUF7356 domain-containing protein" evidence="3">
    <location>
        <begin position="27"/>
        <end position="287"/>
    </location>
</feature>
<dbReference type="Pfam" id="PF24053">
    <property type="entry name" value="DUF7356"/>
    <property type="match status" value="1"/>
</dbReference>
<feature type="compositionally biased region" description="Acidic residues" evidence="1">
    <location>
        <begin position="244"/>
        <end position="254"/>
    </location>
</feature>
<sequence length="287" mass="30289">MRLATSPGRLILRLLVLSLILSQTSCAAPGPTGNSVKISPSPSPNPSAVISTDGSSDGLAKEKAVGSLTDDRCEATPYSCHQKNLTACVQFAEKIPVEASMLVQNGGEGTLSVNASISPNNLNFTNILLLKSQARKVDVSAILRGNQEISLTSGNESCVIHIGLSVPAGPAAEGSFFQKLPYADQVTPIHGAILFSVTLIIVGGIWACCKSHTSERQGDGIPYQELEMGQSNSIEEGGGGGWDEVWDDNWDDDQESIKSPAQDHHQLTVFTPGHPLKKDGTKIGKTS</sequence>
<dbReference type="AlphaFoldDB" id="A0A7N0UES7"/>
<feature type="compositionally biased region" description="Basic and acidic residues" evidence="1">
    <location>
        <begin position="276"/>
        <end position="287"/>
    </location>
</feature>
<evidence type="ECO:0000256" key="1">
    <source>
        <dbReference type="SAM" id="MobiDB-lite"/>
    </source>
</evidence>
<dbReference type="Proteomes" id="UP000594263">
    <property type="component" value="Unplaced"/>
</dbReference>
<name>A0A7N0UES7_KALFE</name>
<evidence type="ECO:0000256" key="3">
    <source>
        <dbReference type="SAM" id="SignalP"/>
    </source>
</evidence>
<keyword evidence="2" id="KW-0472">Membrane</keyword>
<dbReference type="EnsemblPlants" id="Kaladp0064s0154.1.v1.1">
    <property type="protein sequence ID" value="Kaladp0064s0154.1.v1.1"/>
    <property type="gene ID" value="Kaladp0064s0154.v1.1"/>
</dbReference>
<dbReference type="Gramene" id="Kaladp0064s0154.1.v1.1">
    <property type="protein sequence ID" value="Kaladp0064s0154.1.v1.1"/>
    <property type="gene ID" value="Kaladp0064s0154.v1.1"/>
</dbReference>
<protein>
    <recommendedName>
        <fullName evidence="4">DUF7356 domain-containing protein</fullName>
    </recommendedName>
</protein>
<feature type="transmembrane region" description="Helical" evidence="2">
    <location>
        <begin position="189"/>
        <end position="209"/>
    </location>
</feature>
<reference evidence="5" key="1">
    <citation type="submission" date="2021-01" db="UniProtKB">
        <authorList>
            <consortium name="EnsemblPlants"/>
        </authorList>
    </citation>
    <scope>IDENTIFICATION</scope>
</reference>
<evidence type="ECO:0000313" key="6">
    <source>
        <dbReference type="Proteomes" id="UP000594263"/>
    </source>
</evidence>
<dbReference type="PANTHER" id="PTHR34200">
    <property type="entry name" value="DENTIN SIALOPHOSPHOPROTEIN-LIKE ISOFORM X1"/>
    <property type="match status" value="1"/>
</dbReference>
<dbReference type="OMA" id="CKSHTSE"/>
<keyword evidence="2" id="KW-0812">Transmembrane</keyword>
<keyword evidence="6" id="KW-1185">Reference proteome</keyword>
<feature type="compositionally biased region" description="Polar residues" evidence="1">
    <location>
        <begin position="32"/>
        <end position="55"/>
    </location>
</feature>
<feature type="region of interest" description="Disordered" evidence="1">
    <location>
        <begin position="28"/>
        <end position="58"/>
    </location>
</feature>
<evidence type="ECO:0000259" key="4">
    <source>
        <dbReference type="Pfam" id="PF24053"/>
    </source>
</evidence>
<feature type="domain" description="DUF7356" evidence="4">
    <location>
        <begin position="68"/>
        <end position="165"/>
    </location>
</feature>
<evidence type="ECO:0000313" key="5">
    <source>
        <dbReference type="EnsemblPlants" id="Kaladp0064s0154.1.v1.1"/>
    </source>
</evidence>
<dbReference type="InterPro" id="IPR055780">
    <property type="entry name" value="DUF7356"/>
</dbReference>
<feature type="region of interest" description="Disordered" evidence="1">
    <location>
        <begin position="232"/>
        <end position="287"/>
    </location>
</feature>
<dbReference type="PANTHER" id="PTHR34200:SF2">
    <property type="entry name" value="TRANSMEMBRANE PROTEIN"/>
    <property type="match status" value="1"/>
</dbReference>
<evidence type="ECO:0000256" key="2">
    <source>
        <dbReference type="SAM" id="Phobius"/>
    </source>
</evidence>
<proteinExistence type="predicted"/>
<keyword evidence="3" id="KW-0732">Signal</keyword>
<organism evidence="5 6">
    <name type="scientific">Kalanchoe fedtschenkoi</name>
    <name type="common">Lavender scallops</name>
    <name type="synonym">South American air plant</name>
    <dbReference type="NCBI Taxonomy" id="63787"/>
    <lineage>
        <taxon>Eukaryota</taxon>
        <taxon>Viridiplantae</taxon>
        <taxon>Streptophyta</taxon>
        <taxon>Embryophyta</taxon>
        <taxon>Tracheophyta</taxon>
        <taxon>Spermatophyta</taxon>
        <taxon>Magnoliopsida</taxon>
        <taxon>eudicotyledons</taxon>
        <taxon>Gunneridae</taxon>
        <taxon>Pentapetalae</taxon>
        <taxon>Saxifragales</taxon>
        <taxon>Crassulaceae</taxon>
        <taxon>Kalanchoe</taxon>
    </lineage>
</organism>
<keyword evidence="2" id="KW-1133">Transmembrane helix</keyword>
<accession>A0A7N0UES7</accession>
<feature type="signal peptide" evidence="3">
    <location>
        <begin position="1"/>
        <end position="26"/>
    </location>
</feature>